<name>A0ABX3JRB8_9BACL</name>
<evidence type="ECO:0008006" key="4">
    <source>
        <dbReference type="Google" id="ProtNLM"/>
    </source>
</evidence>
<accession>A0ABX3JRB8</accession>
<keyword evidence="1" id="KW-1133">Transmembrane helix</keyword>
<keyword evidence="1" id="KW-0472">Membrane</keyword>
<dbReference type="EMBL" id="MRVI01000002">
    <property type="protein sequence ID" value="OOC59365.1"/>
    <property type="molecule type" value="Genomic_DNA"/>
</dbReference>
<evidence type="ECO:0000313" key="3">
    <source>
        <dbReference type="Proteomes" id="UP000189059"/>
    </source>
</evidence>
<keyword evidence="3" id="KW-1185">Reference proteome</keyword>
<reference evidence="2 3" key="1">
    <citation type="submission" date="2016-12" db="EMBL/GenBank/DDBJ databases">
        <title>Genome sequencing and description of Paenibacillus sp. nov. from high altitude lake in the Indian Trans- Himalayas.</title>
        <authorList>
            <person name="Kiran S."/>
            <person name="Swarnkar M.K."/>
            <person name="Rana A."/>
            <person name="Tewari R."/>
            <person name="Gulati A."/>
        </authorList>
    </citation>
    <scope>NUCLEOTIDE SEQUENCE [LARGE SCALE GENOMIC DNA]</scope>
    <source>
        <strain evidence="2 3">IHBB 9951</strain>
    </source>
</reference>
<evidence type="ECO:0000256" key="1">
    <source>
        <dbReference type="SAM" id="Phobius"/>
    </source>
</evidence>
<gene>
    <name evidence="2" type="ORF">BBD40_27490</name>
</gene>
<dbReference type="Proteomes" id="UP000189059">
    <property type="component" value="Unassembled WGS sequence"/>
</dbReference>
<protein>
    <recommendedName>
        <fullName evidence="4">DUF4179 domain-containing protein</fullName>
    </recommendedName>
</protein>
<evidence type="ECO:0000313" key="2">
    <source>
        <dbReference type="EMBL" id="OOC59365.1"/>
    </source>
</evidence>
<comment type="caution">
    <text evidence="2">The sequence shown here is derived from an EMBL/GenBank/DDBJ whole genome shotgun (WGS) entry which is preliminary data.</text>
</comment>
<sequence length="526" mass="59775">MKLKSNEEDPMWEHMLFSQGTDTDFTQKVMQSLEEVEMDYSKQGSHQRWERAKQRRRMITAAAAVSLIVMGSSLLAWKQPDLIRQVSSIFSLQPQTIEESLPPELKAWTEMSDLSWLEDYKKSKPLGLVQTPKIKVEDKGYSFEIVNVMVDSSRIVITAKQTGPDGKELQSPLEDGGLQVTDLEGNVIASLARGINMMDGLEEYVFIFDQTVPDRILVTGNPEYIRESVDNQETGRFERKQVEVDWDFRFQIDMKKAKQFEHRDILDAKYTTPEGLVVSMEQMIRTPNGIRLDMGFKLKDMLASKATADWGDDLHIWYHLETDQPQKILRFGDGIGRHSVKIQGLPTVNEDNGTLPWSETWYTGTVPPETKNIRFVLDGYSLPVKDEAAVHINMEKLEQTPVVFEHEGDQITITGSSMEKDAVKSNGNVLRLHAKGRYTNNVTRDQWIALDSNGEEYPVEIEGSGSANEDGTAEWIMDFVVAGVDPNLSELTLKRTVVDKRFTDVNWAVDLPSYTSLPWESLAENK</sequence>
<keyword evidence="1" id="KW-0812">Transmembrane</keyword>
<feature type="transmembrane region" description="Helical" evidence="1">
    <location>
        <begin position="58"/>
        <end position="77"/>
    </location>
</feature>
<organism evidence="2 3">
    <name type="scientific">Paenibacillus ihbetae</name>
    <dbReference type="NCBI Taxonomy" id="1870820"/>
    <lineage>
        <taxon>Bacteria</taxon>
        <taxon>Bacillati</taxon>
        <taxon>Bacillota</taxon>
        <taxon>Bacilli</taxon>
        <taxon>Bacillales</taxon>
        <taxon>Paenibacillaceae</taxon>
        <taxon>Paenibacillus</taxon>
    </lineage>
</organism>
<proteinExistence type="predicted"/>